<feature type="region of interest" description="Disordered" evidence="1">
    <location>
        <begin position="1053"/>
        <end position="1201"/>
    </location>
</feature>
<name>A0A9J6BKM0_POLVA</name>
<gene>
    <name evidence="3" type="ORF">PVAND_000549</name>
</gene>
<proteinExistence type="predicted"/>
<feature type="region of interest" description="Disordered" evidence="1">
    <location>
        <begin position="164"/>
        <end position="202"/>
    </location>
</feature>
<accession>A0A9J6BKM0</accession>
<feature type="domain" description="PWWP" evidence="2">
    <location>
        <begin position="1222"/>
        <end position="1313"/>
    </location>
</feature>
<evidence type="ECO:0000259" key="2">
    <source>
        <dbReference type="Pfam" id="PF00855"/>
    </source>
</evidence>
<evidence type="ECO:0000256" key="1">
    <source>
        <dbReference type="SAM" id="MobiDB-lite"/>
    </source>
</evidence>
<dbReference type="Proteomes" id="UP001107558">
    <property type="component" value="Chromosome 3"/>
</dbReference>
<evidence type="ECO:0000313" key="4">
    <source>
        <dbReference type="Proteomes" id="UP001107558"/>
    </source>
</evidence>
<dbReference type="CDD" id="cd20141">
    <property type="entry name" value="PWWP_MBD5"/>
    <property type="match status" value="1"/>
</dbReference>
<dbReference type="OrthoDB" id="641149at2759"/>
<dbReference type="SUPFAM" id="SSF63748">
    <property type="entry name" value="Tudor/PWWP/MBT"/>
    <property type="match status" value="1"/>
</dbReference>
<feature type="region of interest" description="Disordered" evidence="1">
    <location>
        <begin position="20"/>
        <end position="41"/>
    </location>
</feature>
<feature type="compositionally biased region" description="Polar residues" evidence="1">
    <location>
        <begin position="1082"/>
        <end position="1104"/>
    </location>
</feature>
<sequence length="1363" mass="150173">MIVNSSNALSTNNLQPQIMQQQQQQQQFIQQQQNDTSSSSTNVVMRIIKDESGNEIIKSDAKLPPWKKNSMMQNQFVKTNNQQQQQTQVISTTSGIPIFQINGQMIAIDQQNQQFGNQSQQIQIIEHKTIDGEKTYIRRRPPSFKEDPTGYLNQQTALLHNSITTLHSPDGSTTSTSSTSPALQQQQQQIQESNNSEMLQQRTQKQFIQQIVKAGAMPSQVTTIGGQTVTHMSNGIVQIQNCDIKQQQQLKPIMIQEQIQQSPNKYIRTNPKGRPPKNAATIAKRLIAMSQESPVSSTSTASSVKITKSSTPDITSSSSHAEALTETMVQSSSFDGTEIVKIARNSSTQELIRTSMTQVIAGKQTNSTTTSSAIRKPTISMMKKPQQQTVLTQVKTTTNNNQLCGGNNGSGIITQNATNMTAGQQQVVMTSNGQQFIVMPSNIQQQPQNIMLNNNNAVVQIQNSGTNANQRLIQTTAGQSGNFIIQTSNGNVLATTAANPLTASNFIVNGQQLNQPLVLQNGQIIQNNGNLIASSKGNILVTGGTTSAAKTIIAGNNQLASPLLGQQTVLLQPHNSVMPQSTIIHPSSFIQAATSSNQQQQKIVVNPEKKKGRKRKIPLTDQVQTVTIQQQPQSTQTNTIQPGMIQMTATPQNYQLSSPTGNQQIIFQNPVSILGGGAQHQFIPSTAQPLMALSADGSSFVQIQNPSFNNIITTPQSMMIRTPTATATQQQQPIQKIITNNGQQFIVQGGQLNLMNQLQPFNPMGFVVQTAAATQQNQQIINPIVIQSPTQGQQIIAQPQILTHHHHQGPSQITTAQGTVLTQQAQFISQNDNKVQRKMVVQQKTQQQKFFPQMIKPPRTAMYTTAGKNSIPTIVQSIIEEPEEEEEENEEMIEQEEETEDVGEEIEHEELELSFDDDDKPDMIEELHHGTSQQILHSSAMLNDGQCGIMNIDDITIEMDEINDLNEYLNAIDEEDNKMSQMGLHSLSQHFANSPPDTTTHSPRSPNDNMNTMHIGSERSNGSSEGNNMVSSSEADSNVVSPECHQIIDSAQSPSQYNHHHNSGMQQQPPVFKLPMEPMRSNIKSPPSYNLMNTTNIFDANNRSPLMRPDSHESASSDNQQPQQQQQEQSQQNFQPSNDGYESSSSSSDEILKETNEQQPKEQQKSDFDLLKESPPVNTIKPPTDMIKSEDSPCRLSESPTLPIIESNNNSIGLIETNFKIGDLIWGAARGSDSLWPGKIVNGPEKEPTSSNCLWVKWFSGRQNTEMVQCNTLKSLSDGLEAHHASLARKETRKGRKLNSHLERAIQKAMAELDKQSEAENSLKSNNSSNKGSNEKKGVTSSHKSTKSRLIKIAPAPTDNNKK</sequence>
<reference evidence="3" key="1">
    <citation type="submission" date="2021-03" db="EMBL/GenBank/DDBJ databases">
        <title>Chromosome level genome of the anhydrobiotic midge Polypedilum vanderplanki.</title>
        <authorList>
            <person name="Yoshida Y."/>
            <person name="Kikawada T."/>
            <person name="Gusev O."/>
        </authorList>
    </citation>
    <scope>NUCLEOTIDE SEQUENCE</scope>
    <source>
        <strain evidence="3">NIAS01</strain>
        <tissue evidence="3">Whole body or cell culture</tissue>
    </source>
</reference>
<feature type="compositionally biased region" description="Basic and acidic residues" evidence="1">
    <location>
        <begin position="1150"/>
        <end position="1172"/>
    </location>
</feature>
<feature type="region of interest" description="Disordered" evidence="1">
    <location>
        <begin position="291"/>
        <end position="321"/>
    </location>
</feature>
<feature type="compositionally biased region" description="Polar residues" evidence="1">
    <location>
        <begin position="992"/>
        <end position="1014"/>
    </location>
</feature>
<feature type="compositionally biased region" description="Polar residues" evidence="1">
    <location>
        <begin position="1053"/>
        <end position="1069"/>
    </location>
</feature>
<keyword evidence="4" id="KW-1185">Reference proteome</keyword>
<feature type="compositionally biased region" description="Polar residues" evidence="1">
    <location>
        <begin position="1029"/>
        <end position="1040"/>
    </location>
</feature>
<dbReference type="InterPro" id="IPR000313">
    <property type="entry name" value="PWWP_dom"/>
</dbReference>
<feature type="compositionally biased region" description="Low complexity" evidence="1">
    <location>
        <begin position="1018"/>
        <end position="1028"/>
    </location>
</feature>
<feature type="compositionally biased region" description="Low complexity" evidence="1">
    <location>
        <begin position="172"/>
        <end position="202"/>
    </location>
</feature>
<feature type="compositionally biased region" description="Low complexity" evidence="1">
    <location>
        <begin position="293"/>
        <end position="319"/>
    </location>
</feature>
<feature type="region of interest" description="Disordered" evidence="1">
    <location>
        <begin position="882"/>
        <end position="902"/>
    </location>
</feature>
<feature type="compositionally biased region" description="Low complexity" evidence="1">
    <location>
        <begin position="1320"/>
        <end position="1332"/>
    </location>
</feature>
<organism evidence="3 4">
    <name type="scientific">Polypedilum vanderplanki</name>
    <name type="common">Sleeping chironomid midge</name>
    <dbReference type="NCBI Taxonomy" id="319348"/>
    <lineage>
        <taxon>Eukaryota</taxon>
        <taxon>Metazoa</taxon>
        <taxon>Ecdysozoa</taxon>
        <taxon>Arthropoda</taxon>
        <taxon>Hexapoda</taxon>
        <taxon>Insecta</taxon>
        <taxon>Pterygota</taxon>
        <taxon>Neoptera</taxon>
        <taxon>Endopterygota</taxon>
        <taxon>Diptera</taxon>
        <taxon>Nematocera</taxon>
        <taxon>Chironomoidea</taxon>
        <taxon>Chironomidae</taxon>
        <taxon>Chironominae</taxon>
        <taxon>Polypedilum</taxon>
        <taxon>Polypedilum</taxon>
    </lineage>
</organism>
<dbReference type="Pfam" id="PF00855">
    <property type="entry name" value="PWWP"/>
    <property type="match status" value="1"/>
</dbReference>
<evidence type="ECO:0000313" key="3">
    <source>
        <dbReference type="EMBL" id="KAG5670272.1"/>
    </source>
</evidence>
<feature type="compositionally biased region" description="Low complexity" evidence="1">
    <location>
        <begin position="1119"/>
        <end position="1148"/>
    </location>
</feature>
<dbReference type="Gene3D" id="2.30.30.140">
    <property type="match status" value="1"/>
</dbReference>
<dbReference type="EMBL" id="JADBJN010000003">
    <property type="protein sequence ID" value="KAG5670272.1"/>
    <property type="molecule type" value="Genomic_DNA"/>
</dbReference>
<protein>
    <recommendedName>
        <fullName evidence="2">PWWP domain-containing protein</fullName>
    </recommendedName>
</protein>
<feature type="region of interest" description="Disordered" evidence="1">
    <location>
        <begin position="992"/>
        <end position="1040"/>
    </location>
</feature>
<feature type="region of interest" description="Disordered" evidence="1">
    <location>
        <begin position="1313"/>
        <end position="1363"/>
    </location>
</feature>
<comment type="caution">
    <text evidence="3">The sequence shown here is derived from an EMBL/GenBank/DDBJ whole genome shotgun (WGS) entry which is preliminary data.</text>
</comment>